<dbReference type="PANTHER" id="PTHR12452:SF0">
    <property type="entry name" value="THIOREDOXIN DOMAIN-CONTAINING PROTEIN 17"/>
    <property type="match status" value="1"/>
</dbReference>
<evidence type="ECO:0000259" key="3">
    <source>
        <dbReference type="Pfam" id="PF06110"/>
    </source>
</evidence>
<dbReference type="InterPro" id="IPR045108">
    <property type="entry name" value="TXNDC17-like"/>
</dbReference>
<dbReference type="PANTHER" id="PTHR12452">
    <property type="entry name" value="42-9-9 PROTEIN-RELATED"/>
    <property type="match status" value="1"/>
</dbReference>
<name>A0A4Q4TGX2_9PEZI</name>
<sequence length="121" mass="13401">MKDRLSRPGDSIYVFFVVDNDASTGKPWCPDVREALPVVEKYFGQRGDLEVAVVSVGSRSVWRDPGNIWRTSWGLRAVPTLVKYTSTGEEGDGVVQSQLVEEETKHEDKLGAFTQQDASAP</sequence>
<dbReference type="Pfam" id="PF06110">
    <property type="entry name" value="TXD17-like_Trx"/>
    <property type="match status" value="1"/>
</dbReference>
<dbReference type="GO" id="GO:0005829">
    <property type="term" value="C:cytosol"/>
    <property type="evidence" value="ECO:0007669"/>
    <property type="project" value="TreeGrafter"/>
</dbReference>
<dbReference type="Gene3D" id="3.40.30.10">
    <property type="entry name" value="Glutaredoxin"/>
    <property type="match status" value="1"/>
</dbReference>
<comment type="similarity">
    <text evidence="1">Belongs to the thioredoxin family.</text>
</comment>
<dbReference type="AlphaFoldDB" id="A0A4Q4TGX2"/>
<dbReference type="OrthoDB" id="78947at2759"/>
<feature type="domain" description="Thioredoxin" evidence="3">
    <location>
        <begin position="9"/>
        <end position="101"/>
    </location>
</feature>
<evidence type="ECO:0000256" key="2">
    <source>
        <dbReference type="SAM" id="MobiDB-lite"/>
    </source>
</evidence>
<evidence type="ECO:0000256" key="1">
    <source>
        <dbReference type="ARBA" id="ARBA00008987"/>
    </source>
</evidence>
<dbReference type="InterPro" id="IPR036249">
    <property type="entry name" value="Thioredoxin-like_sf"/>
</dbReference>
<gene>
    <name evidence="4" type="ORF">DL764_003353</name>
</gene>
<dbReference type="InterPro" id="IPR010357">
    <property type="entry name" value="TXNDC17_dom"/>
</dbReference>
<accession>A0A4Q4TGX2</accession>
<organism evidence="4 5">
    <name type="scientific">Monosporascus ibericus</name>
    <dbReference type="NCBI Taxonomy" id="155417"/>
    <lineage>
        <taxon>Eukaryota</taxon>
        <taxon>Fungi</taxon>
        <taxon>Dikarya</taxon>
        <taxon>Ascomycota</taxon>
        <taxon>Pezizomycotina</taxon>
        <taxon>Sordariomycetes</taxon>
        <taxon>Xylariomycetidae</taxon>
        <taxon>Xylariales</taxon>
        <taxon>Xylariales incertae sedis</taxon>
        <taxon>Monosporascus</taxon>
    </lineage>
</organism>
<reference evidence="4 5" key="1">
    <citation type="submission" date="2018-06" db="EMBL/GenBank/DDBJ databases">
        <title>Complete Genomes of Monosporascus.</title>
        <authorList>
            <person name="Robinson A.J."/>
            <person name="Natvig D.O."/>
        </authorList>
    </citation>
    <scope>NUCLEOTIDE SEQUENCE [LARGE SCALE GENOMIC DNA]</scope>
    <source>
        <strain evidence="4 5">CBS 110550</strain>
    </source>
</reference>
<dbReference type="Proteomes" id="UP000293360">
    <property type="component" value="Unassembled WGS sequence"/>
</dbReference>
<dbReference type="STRING" id="155417.A0A4Q4TGX2"/>
<dbReference type="GO" id="GO:0047134">
    <property type="term" value="F:protein-disulfide reductase [NAD(P)H] activity"/>
    <property type="evidence" value="ECO:0007669"/>
    <property type="project" value="InterPro"/>
</dbReference>
<comment type="caution">
    <text evidence="4">The sequence shown here is derived from an EMBL/GenBank/DDBJ whole genome shotgun (WGS) entry which is preliminary data.</text>
</comment>
<dbReference type="SUPFAM" id="SSF52833">
    <property type="entry name" value="Thioredoxin-like"/>
    <property type="match status" value="1"/>
</dbReference>
<protein>
    <recommendedName>
        <fullName evidence="3">Thioredoxin domain-containing protein</fullName>
    </recommendedName>
</protein>
<feature type="region of interest" description="Disordered" evidence="2">
    <location>
        <begin position="101"/>
        <end position="121"/>
    </location>
</feature>
<evidence type="ECO:0000313" key="5">
    <source>
        <dbReference type="Proteomes" id="UP000293360"/>
    </source>
</evidence>
<dbReference type="EMBL" id="QJNU01000142">
    <property type="protein sequence ID" value="RYP06131.1"/>
    <property type="molecule type" value="Genomic_DNA"/>
</dbReference>
<evidence type="ECO:0000313" key="4">
    <source>
        <dbReference type="EMBL" id="RYP06131.1"/>
    </source>
</evidence>
<proteinExistence type="inferred from homology"/>
<keyword evidence="5" id="KW-1185">Reference proteome</keyword>